<evidence type="ECO:0000313" key="12">
    <source>
        <dbReference type="Proteomes" id="UP000016935"/>
    </source>
</evidence>
<evidence type="ECO:0000256" key="1">
    <source>
        <dbReference type="ARBA" id="ARBA00004275"/>
    </source>
</evidence>
<dbReference type="CDD" id="cd06558">
    <property type="entry name" value="crotonase-like"/>
    <property type="match status" value="1"/>
</dbReference>
<comment type="pathway">
    <text evidence="3">Lipid metabolism; fatty acid beta-oxidation.</text>
</comment>
<dbReference type="PANTHER" id="PTHR43149">
    <property type="entry name" value="ENOYL-COA HYDRATASE"/>
    <property type="match status" value="1"/>
</dbReference>
<evidence type="ECO:0000256" key="9">
    <source>
        <dbReference type="ARBA" id="ARBA00023140"/>
    </source>
</evidence>
<evidence type="ECO:0000256" key="8">
    <source>
        <dbReference type="ARBA" id="ARBA00023098"/>
    </source>
</evidence>
<dbReference type="GO" id="GO:0005777">
    <property type="term" value="C:peroxisome"/>
    <property type="evidence" value="ECO:0007669"/>
    <property type="project" value="UniProtKB-SubCell"/>
</dbReference>
<keyword evidence="7" id="KW-0843">Virulence</keyword>
<proteinExistence type="inferred from homology"/>
<evidence type="ECO:0000256" key="4">
    <source>
        <dbReference type="ARBA" id="ARBA00005254"/>
    </source>
</evidence>
<sequence>MAEAYQREFFNVSFPVEYVAHVEINRPEKLNAFKEAMWLNLSSIFRQLSHDPNVRAVILTGAGDRAFTAGLDVQAASTGGALAQTEDATAEPLDSARKANALRRHILEFQSCITDIEKCEKPVIAVLHGISFGLALDMSLACDIRVSTSTTKFSVKEVDIGIAADIGTLSRLPHAVGNLSWVKDICLSARIFGSDEALQHGLVSSVYKDKAEAVVQAIKLAATIATKSPVATLGTKEIINYSRDKTVAEGLNYTAVWNAAMLQTVDVKDALLSGMQKRTPRFSKL</sequence>
<organism evidence="11 12">
    <name type="scientific">Exserohilum turcicum (strain 28A)</name>
    <name type="common">Northern leaf blight fungus</name>
    <name type="synonym">Setosphaeria turcica</name>
    <dbReference type="NCBI Taxonomy" id="671987"/>
    <lineage>
        <taxon>Eukaryota</taxon>
        <taxon>Fungi</taxon>
        <taxon>Dikarya</taxon>
        <taxon>Ascomycota</taxon>
        <taxon>Pezizomycotina</taxon>
        <taxon>Dothideomycetes</taxon>
        <taxon>Pleosporomycetidae</taxon>
        <taxon>Pleosporales</taxon>
        <taxon>Pleosporineae</taxon>
        <taxon>Pleosporaceae</taxon>
        <taxon>Exserohilum</taxon>
    </lineage>
</organism>
<reference evidence="11 12" key="1">
    <citation type="journal article" date="2012" name="PLoS Pathog.">
        <title>Diverse lifestyles and strategies of plant pathogenesis encoded in the genomes of eighteen Dothideomycetes fungi.</title>
        <authorList>
            <person name="Ohm R.A."/>
            <person name="Feau N."/>
            <person name="Henrissat B."/>
            <person name="Schoch C.L."/>
            <person name="Horwitz B.A."/>
            <person name="Barry K.W."/>
            <person name="Condon B.J."/>
            <person name="Copeland A.C."/>
            <person name="Dhillon B."/>
            <person name="Glaser F."/>
            <person name="Hesse C.N."/>
            <person name="Kosti I."/>
            <person name="LaButti K."/>
            <person name="Lindquist E.A."/>
            <person name="Lucas S."/>
            <person name="Salamov A.A."/>
            <person name="Bradshaw R.E."/>
            <person name="Ciuffetti L."/>
            <person name="Hamelin R.C."/>
            <person name="Kema G.H.J."/>
            <person name="Lawrence C."/>
            <person name="Scott J.A."/>
            <person name="Spatafora J.W."/>
            <person name="Turgeon B.G."/>
            <person name="de Wit P.J.G.M."/>
            <person name="Zhong S."/>
            <person name="Goodwin S.B."/>
            <person name="Grigoriev I.V."/>
        </authorList>
    </citation>
    <scope>NUCLEOTIDE SEQUENCE [LARGE SCALE GENOMIC DNA]</scope>
    <source>
        <strain evidence="12">28A</strain>
    </source>
</reference>
<evidence type="ECO:0000256" key="5">
    <source>
        <dbReference type="ARBA" id="ARBA00022832"/>
    </source>
</evidence>
<dbReference type="UniPathway" id="UPA00659"/>
<evidence type="ECO:0000313" key="11">
    <source>
        <dbReference type="EMBL" id="EOA91577.1"/>
    </source>
</evidence>
<comment type="subcellular location">
    <subcellularLocation>
        <location evidence="1">Peroxisome</location>
    </subcellularLocation>
</comment>
<keyword evidence="5" id="KW-0276">Fatty acid metabolism</keyword>
<dbReference type="RefSeq" id="XP_008020732.1">
    <property type="nucleotide sequence ID" value="XM_008022541.1"/>
</dbReference>
<dbReference type="InterPro" id="IPR001753">
    <property type="entry name" value="Enoyl-CoA_hydra/iso"/>
</dbReference>
<reference evidence="11 12" key="2">
    <citation type="journal article" date="2013" name="PLoS Genet.">
        <title>Comparative genome structure, secondary metabolite, and effector coding capacity across Cochliobolus pathogens.</title>
        <authorList>
            <person name="Condon B.J."/>
            <person name="Leng Y."/>
            <person name="Wu D."/>
            <person name="Bushley K.E."/>
            <person name="Ohm R.A."/>
            <person name="Otillar R."/>
            <person name="Martin J."/>
            <person name="Schackwitz W."/>
            <person name="Grimwood J."/>
            <person name="MohdZainudin N."/>
            <person name="Xue C."/>
            <person name="Wang R."/>
            <person name="Manning V.A."/>
            <person name="Dhillon B."/>
            <person name="Tu Z.J."/>
            <person name="Steffenson B.J."/>
            <person name="Salamov A."/>
            <person name="Sun H."/>
            <person name="Lowry S."/>
            <person name="LaButti K."/>
            <person name="Han J."/>
            <person name="Copeland A."/>
            <person name="Lindquist E."/>
            <person name="Barry K."/>
            <person name="Schmutz J."/>
            <person name="Baker S.E."/>
            <person name="Ciuffetti L.M."/>
            <person name="Grigoriev I.V."/>
            <person name="Zhong S."/>
            <person name="Turgeon B.G."/>
        </authorList>
    </citation>
    <scope>NUCLEOTIDE SEQUENCE [LARGE SCALE GENOMIC DNA]</scope>
    <source>
        <strain evidence="12">28A</strain>
    </source>
</reference>
<dbReference type="AlphaFoldDB" id="R0KUZ9"/>
<dbReference type="PANTHER" id="PTHR43149:SF1">
    <property type="entry name" value="DELTA(3,5)-DELTA(2,4)-DIENOYL-COA ISOMERASE, MITOCHONDRIAL"/>
    <property type="match status" value="1"/>
</dbReference>
<dbReference type="SUPFAM" id="SSF52096">
    <property type="entry name" value="ClpP/crotonase"/>
    <property type="match status" value="1"/>
</dbReference>
<evidence type="ECO:0008006" key="13">
    <source>
        <dbReference type="Google" id="ProtNLM"/>
    </source>
</evidence>
<dbReference type="Gene3D" id="3.90.226.10">
    <property type="entry name" value="2-enoyl-CoA Hydratase, Chain A, domain 1"/>
    <property type="match status" value="1"/>
</dbReference>
<dbReference type="OrthoDB" id="14970at2759"/>
<keyword evidence="10" id="KW-0413">Isomerase</keyword>
<dbReference type="Gene3D" id="1.10.12.10">
    <property type="entry name" value="Lyase 2-enoyl-coa Hydratase, Chain A, domain 2"/>
    <property type="match status" value="1"/>
</dbReference>
<accession>R0KUZ9</accession>
<comment type="similarity">
    <text evidence="4">Belongs to the enoyl-CoA hydratase/isomerase family.</text>
</comment>
<dbReference type="GO" id="GO:0006635">
    <property type="term" value="P:fatty acid beta-oxidation"/>
    <property type="evidence" value="ECO:0007669"/>
    <property type="project" value="UniProtKB-UniPathway"/>
</dbReference>
<keyword evidence="6" id="KW-0007">Acetylation</keyword>
<evidence type="ECO:0000256" key="6">
    <source>
        <dbReference type="ARBA" id="ARBA00022990"/>
    </source>
</evidence>
<evidence type="ECO:0000256" key="10">
    <source>
        <dbReference type="ARBA" id="ARBA00023235"/>
    </source>
</evidence>
<protein>
    <recommendedName>
        <fullName evidence="13">Enoyl-CoA hydratase</fullName>
    </recommendedName>
</protein>
<dbReference type="Pfam" id="PF00378">
    <property type="entry name" value="ECH_1"/>
    <property type="match status" value="1"/>
</dbReference>
<evidence type="ECO:0000256" key="3">
    <source>
        <dbReference type="ARBA" id="ARBA00005005"/>
    </source>
</evidence>
<dbReference type="eggNOG" id="KOG1681">
    <property type="taxonomic scope" value="Eukaryota"/>
</dbReference>
<dbReference type="InterPro" id="IPR029045">
    <property type="entry name" value="ClpP/crotonase-like_dom_sf"/>
</dbReference>
<dbReference type="GO" id="GO:0051750">
    <property type="term" value="F:delta(3,5)-delta(2,4)-dienoyl-CoA isomerase activity"/>
    <property type="evidence" value="ECO:0007669"/>
    <property type="project" value="TreeGrafter"/>
</dbReference>
<dbReference type="GeneID" id="19398327"/>
<keyword evidence="8" id="KW-0443">Lipid metabolism</keyword>
<dbReference type="InterPro" id="IPR045002">
    <property type="entry name" value="Ech1-like"/>
</dbReference>
<dbReference type="STRING" id="671987.R0KUZ9"/>
<dbReference type="FunFam" id="3.90.226.10:FF:000024">
    <property type="entry name" value="Delta3,5-delta2,4-dienoyl-CoA isomerase"/>
    <property type="match status" value="1"/>
</dbReference>
<evidence type="ECO:0000256" key="7">
    <source>
        <dbReference type="ARBA" id="ARBA00023026"/>
    </source>
</evidence>
<name>R0KUZ9_EXST2</name>
<dbReference type="Proteomes" id="UP000016935">
    <property type="component" value="Unassembled WGS sequence"/>
</dbReference>
<dbReference type="GO" id="GO:0005739">
    <property type="term" value="C:mitochondrion"/>
    <property type="evidence" value="ECO:0007669"/>
    <property type="project" value="TreeGrafter"/>
</dbReference>
<keyword evidence="12" id="KW-1185">Reference proteome</keyword>
<keyword evidence="9" id="KW-0576">Peroxisome</keyword>
<gene>
    <name evidence="11" type="ORF">SETTUDRAFT_162264</name>
</gene>
<dbReference type="HOGENOM" id="CLU_009834_7_0_1"/>
<dbReference type="InterPro" id="IPR014748">
    <property type="entry name" value="Enoyl-CoA_hydra_C"/>
</dbReference>
<dbReference type="EMBL" id="KB908481">
    <property type="protein sequence ID" value="EOA91577.1"/>
    <property type="molecule type" value="Genomic_DNA"/>
</dbReference>
<dbReference type="FunFam" id="1.10.12.10:FF:000004">
    <property type="entry name" value="Delta3,5-delta2,4-dienoyl-CoA isomerase"/>
    <property type="match status" value="1"/>
</dbReference>
<comment type="pathway">
    <text evidence="2">Mycotoxin biosynthesis.</text>
</comment>
<evidence type="ECO:0000256" key="2">
    <source>
        <dbReference type="ARBA" id="ARBA00004685"/>
    </source>
</evidence>